<dbReference type="SMART" id="SM00283">
    <property type="entry name" value="MA"/>
    <property type="match status" value="1"/>
</dbReference>
<protein>
    <submittedName>
        <fullName evidence="5">Chemotaxis protein</fullName>
    </submittedName>
</protein>
<keyword evidence="1 2" id="KW-0807">Transducer</keyword>
<dbReference type="STRING" id="574376.BAMA_01880"/>
<dbReference type="InterPro" id="IPR044398">
    <property type="entry name" value="Globin-sensor_dom"/>
</dbReference>
<name>A0A073K2L2_9BACI</name>
<accession>A0A073K2L2</accession>
<proteinExistence type="predicted"/>
<dbReference type="PROSITE" id="PS50111">
    <property type="entry name" value="CHEMOTAXIS_TRANSDUC_2"/>
    <property type="match status" value="1"/>
</dbReference>
<dbReference type="InterPro" id="IPR009050">
    <property type="entry name" value="Globin-like_sf"/>
</dbReference>
<evidence type="ECO:0000313" key="6">
    <source>
        <dbReference type="Proteomes" id="UP000027822"/>
    </source>
</evidence>
<dbReference type="Proteomes" id="UP000027822">
    <property type="component" value="Unassembled WGS sequence"/>
</dbReference>
<dbReference type="InterPro" id="IPR004089">
    <property type="entry name" value="MCPsignal_dom"/>
</dbReference>
<evidence type="ECO:0000256" key="3">
    <source>
        <dbReference type="SAM" id="Coils"/>
    </source>
</evidence>
<dbReference type="CDD" id="cd01068">
    <property type="entry name" value="globin_sensor"/>
    <property type="match status" value="1"/>
</dbReference>
<evidence type="ECO:0000259" key="4">
    <source>
        <dbReference type="PROSITE" id="PS50111"/>
    </source>
</evidence>
<dbReference type="AlphaFoldDB" id="A0A073K2L2"/>
<gene>
    <name evidence="5" type="ORF">BAMA_01880</name>
</gene>
<keyword evidence="6" id="KW-1185">Reference proteome</keyword>
<dbReference type="eggNOG" id="COG0840">
    <property type="taxonomic scope" value="Bacteria"/>
</dbReference>
<sequence>MLGLFKTTETKDNKLNLNALCKQQSVTFNVTKNSELEAQLKLSCFTKENLQVVRVLQPFIYEKIDWITEQFYEGIVDQPNLLEIIETHSSIPRLKQTLKKHIMQLFDGVIDDSFISHRIAIAKMHVKIGLHRKWYTAAYQGLFRSIIKIIETKILQVEDFSHVIQVLNKLFSLEQEIVIAAYEAEYEKIRLQHEEEKKHSQMKMSHVATELAALSEETSASVQQLLLQSETIVGIAKTGTSLATQSEQKANNGKTQLNVQHEQMKNMKQNMDSIIKETNELLANSKQINEIIDIVKSIADQTNLLALNAAIESARAGEAGKGFAVVAGEVRKLSEQTKESISNVTGLIKKTNEQITHVSSSVEKINEFVSEGTSSMKETDTYFEKIVEDMHCSKEQNEKIEDELETITHVIKNIEEASLKIASTADNLMVQLHQEK</sequence>
<feature type="coiled-coil region" evidence="3">
    <location>
        <begin position="257"/>
        <end position="284"/>
    </location>
</feature>
<keyword evidence="3" id="KW-0175">Coiled coil</keyword>
<reference evidence="5 6" key="1">
    <citation type="submission" date="2014-06" db="EMBL/GenBank/DDBJ databases">
        <title>Draft genome sequence of Bacillus manliponensis JCM 15802 (MCCC 1A00708).</title>
        <authorList>
            <person name="Lai Q."/>
            <person name="Liu Y."/>
            <person name="Shao Z."/>
        </authorList>
    </citation>
    <scope>NUCLEOTIDE SEQUENCE [LARGE SCALE GENOMIC DNA]</scope>
    <source>
        <strain evidence="5 6">JCM 15802</strain>
    </source>
</reference>
<dbReference type="Gene3D" id="1.10.490.10">
    <property type="entry name" value="Globins"/>
    <property type="match status" value="1"/>
</dbReference>
<dbReference type="Gene3D" id="1.10.287.950">
    <property type="entry name" value="Methyl-accepting chemotaxis protein"/>
    <property type="match status" value="1"/>
</dbReference>
<dbReference type="GO" id="GO:0019825">
    <property type="term" value="F:oxygen binding"/>
    <property type="evidence" value="ECO:0007669"/>
    <property type="project" value="InterPro"/>
</dbReference>
<dbReference type="SUPFAM" id="SSF46458">
    <property type="entry name" value="Globin-like"/>
    <property type="match status" value="1"/>
</dbReference>
<dbReference type="GO" id="GO:0016020">
    <property type="term" value="C:membrane"/>
    <property type="evidence" value="ECO:0007669"/>
    <property type="project" value="InterPro"/>
</dbReference>
<dbReference type="PANTHER" id="PTHR32089">
    <property type="entry name" value="METHYL-ACCEPTING CHEMOTAXIS PROTEIN MCPB"/>
    <property type="match status" value="1"/>
</dbReference>
<dbReference type="OrthoDB" id="266313at2"/>
<dbReference type="PANTHER" id="PTHR32089:SF118">
    <property type="entry name" value="HEME-BASED AEROTACTIC TRANSDUCER HEMAT"/>
    <property type="match status" value="1"/>
</dbReference>
<dbReference type="CDD" id="cd11386">
    <property type="entry name" value="MCP_signal"/>
    <property type="match status" value="1"/>
</dbReference>
<evidence type="ECO:0000256" key="2">
    <source>
        <dbReference type="PROSITE-ProRule" id="PRU00284"/>
    </source>
</evidence>
<dbReference type="Pfam" id="PF00015">
    <property type="entry name" value="MCPsignal"/>
    <property type="match status" value="1"/>
</dbReference>
<evidence type="ECO:0000313" key="5">
    <source>
        <dbReference type="EMBL" id="KEK21544.1"/>
    </source>
</evidence>
<dbReference type="SUPFAM" id="SSF58104">
    <property type="entry name" value="Methyl-accepting chemotaxis protein (MCP) signaling domain"/>
    <property type="match status" value="1"/>
</dbReference>
<feature type="domain" description="Methyl-accepting transducer" evidence="4">
    <location>
        <begin position="203"/>
        <end position="422"/>
    </location>
</feature>
<comment type="caution">
    <text evidence="5">The sequence shown here is derived from an EMBL/GenBank/DDBJ whole genome shotgun (WGS) entry which is preliminary data.</text>
</comment>
<dbReference type="GO" id="GO:0020037">
    <property type="term" value="F:heme binding"/>
    <property type="evidence" value="ECO:0007669"/>
    <property type="project" value="InterPro"/>
</dbReference>
<dbReference type="Pfam" id="PF11563">
    <property type="entry name" value="Protoglobin"/>
    <property type="match status" value="1"/>
</dbReference>
<dbReference type="GO" id="GO:0007165">
    <property type="term" value="P:signal transduction"/>
    <property type="evidence" value="ECO:0007669"/>
    <property type="project" value="UniProtKB-KW"/>
</dbReference>
<evidence type="ECO:0000256" key="1">
    <source>
        <dbReference type="ARBA" id="ARBA00023224"/>
    </source>
</evidence>
<dbReference type="InterPro" id="IPR039379">
    <property type="entry name" value="Protoglobin_sensor_dom"/>
</dbReference>
<organism evidence="5 6">
    <name type="scientific">Bacillus manliponensis</name>
    <dbReference type="NCBI Taxonomy" id="574376"/>
    <lineage>
        <taxon>Bacteria</taxon>
        <taxon>Bacillati</taxon>
        <taxon>Bacillota</taxon>
        <taxon>Bacilli</taxon>
        <taxon>Bacillales</taxon>
        <taxon>Bacillaceae</taxon>
        <taxon>Bacillus</taxon>
        <taxon>Bacillus cereus group</taxon>
    </lineage>
</organism>
<dbReference type="InterPro" id="IPR012292">
    <property type="entry name" value="Globin/Proto"/>
</dbReference>
<dbReference type="EMBL" id="JOTN01000001">
    <property type="protein sequence ID" value="KEK21544.1"/>
    <property type="molecule type" value="Genomic_DNA"/>
</dbReference>